<organism evidence="1">
    <name type="scientific">Arundo donax</name>
    <name type="common">Giant reed</name>
    <name type="synonym">Donax arundinaceus</name>
    <dbReference type="NCBI Taxonomy" id="35708"/>
    <lineage>
        <taxon>Eukaryota</taxon>
        <taxon>Viridiplantae</taxon>
        <taxon>Streptophyta</taxon>
        <taxon>Embryophyta</taxon>
        <taxon>Tracheophyta</taxon>
        <taxon>Spermatophyta</taxon>
        <taxon>Magnoliopsida</taxon>
        <taxon>Liliopsida</taxon>
        <taxon>Poales</taxon>
        <taxon>Poaceae</taxon>
        <taxon>PACMAD clade</taxon>
        <taxon>Arundinoideae</taxon>
        <taxon>Arundineae</taxon>
        <taxon>Arundo</taxon>
    </lineage>
</organism>
<reference evidence="1" key="2">
    <citation type="journal article" date="2015" name="Data Brief">
        <title>Shoot transcriptome of the giant reed, Arundo donax.</title>
        <authorList>
            <person name="Barrero R.A."/>
            <person name="Guerrero F.D."/>
            <person name="Moolhuijzen P."/>
            <person name="Goolsby J.A."/>
            <person name="Tidwell J."/>
            <person name="Bellgard S.E."/>
            <person name="Bellgard M.I."/>
        </authorList>
    </citation>
    <scope>NUCLEOTIDE SEQUENCE</scope>
    <source>
        <tissue evidence="1">Shoot tissue taken approximately 20 cm above the soil surface</tissue>
    </source>
</reference>
<dbReference type="AlphaFoldDB" id="A0A0A9THC9"/>
<dbReference type="EMBL" id="GBRH01225737">
    <property type="protein sequence ID" value="JAD72158.1"/>
    <property type="molecule type" value="Transcribed_RNA"/>
</dbReference>
<protein>
    <submittedName>
        <fullName evidence="1">Uncharacterized protein</fullName>
    </submittedName>
</protein>
<accession>A0A0A9THC9</accession>
<proteinExistence type="predicted"/>
<evidence type="ECO:0000313" key="1">
    <source>
        <dbReference type="EMBL" id="JAD72158.1"/>
    </source>
</evidence>
<reference evidence="1" key="1">
    <citation type="submission" date="2014-09" db="EMBL/GenBank/DDBJ databases">
        <authorList>
            <person name="Magalhaes I.L.F."/>
            <person name="Oliveira U."/>
            <person name="Santos F.R."/>
            <person name="Vidigal T.H.D.A."/>
            <person name="Brescovit A.D."/>
            <person name="Santos A.J."/>
        </authorList>
    </citation>
    <scope>NUCLEOTIDE SEQUENCE</scope>
    <source>
        <tissue evidence="1">Shoot tissue taken approximately 20 cm above the soil surface</tissue>
    </source>
</reference>
<sequence>MFSCHYGMVTMVWECKMLNEFILFHGFRKISLYRVW</sequence>
<name>A0A0A9THC9_ARUDO</name>